<feature type="transmembrane region" description="Helical" evidence="1">
    <location>
        <begin position="76"/>
        <end position="93"/>
    </location>
</feature>
<keyword evidence="4" id="KW-1185">Reference proteome</keyword>
<feature type="transmembrane region" description="Helical" evidence="1">
    <location>
        <begin position="254"/>
        <end position="271"/>
    </location>
</feature>
<feature type="domain" description="EamA" evidence="2">
    <location>
        <begin position="19"/>
        <end position="148"/>
    </location>
</feature>
<protein>
    <submittedName>
        <fullName evidence="3">Drug/metabolite transporter (DMT)-like permease</fullName>
    </submittedName>
</protein>
<feature type="domain" description="EamA" evidence="2">
    <location>
        <begin position="159"/>
        <end position="293"/>
    </location>
</feature>
<organism evidence="3 4">
    <name type="scientific">Labrys wisconsinensis</name>
    <dbReference type="NCBI Taxonomy" id="425677"/>
    <lineage>
        <taxon>Bacteria</taxon>
        <taxon>Pseudomonadati</taxon>
        <taxon>Pseudomonadota</taxon>
        <taxon>Alphaproteobacteria</taxon>
        <taxon>Hyphomicrobiales</taxon>
        <taxon>Xanthobacteraceae</taxon>
        <taxon>Labrys</taxon>
    </lineage>
</organism>
<sequence length="298" mass="30308">MTAVTAIGNRRGVDGVALACIAVTVLTWASAFVAIRVGLRALAPVELAAARYLGAALPAGLYLVLRHRTVPDLRTLGRLAVIGLLFITIYATLLNTGELTIAAGPASFILNTMPVFVAVMAATLLGERFGAGGWIGTALSFAGVALIAAGDAAGLHLDTGAVLILGSAVCAAVASILQKPLLARMPALAVMAWVLILGALPFLLVLPSTIGALAAAPAAVNASVLYLVLAPTTIGYATWAVVLKRLPAGRASNFLYCVPPTATLIGFVWLGETPTTLGLIGAAMALAGVAVVNVTRRR</sequence>
<feature type="transmembrane region" description="Helical" evidence="1">
    <location>
        <begin position="12"/>
        <end position="35"/>
    </location>
</feature>
<feature type="transmembrane region" description="Helical" evidence="1">
    <location>
        <begin position="277"/>
        <end position="295"/>
    </location>
</feature>
<dbReference type="Proteomes" id="UP001242480">
    <property type="component" value="Unassembled WGS sequence"/>
</dbReference>
<keyword evidence="1" id="KW-0472">Membrane</keyword>
<proteinExistence type="predicted"/>
<accession>A0ABU0JKP6</accession>
<evidence type="ECO:0000259" key="2">
    <source>
        <dbReference type="Pfam" id="PF00892"/>
    </source>
</evidence>
<dbReference type="SUPFAM" id="SSF103481">
    <property type="entry name" value="Multidrug resistance efflux transporter EmrE"/>
    <property type="match status" value="2"/>
</dbReference>
<feature type="transmembrane region" description="Helical" evidence="1">
    <location>
        <begin position="129"/>
        <end position="149"/>
    </location>
</feature>
<feature type="transmembrane region" description="Helical" evidence="1">
    <location>
        <begin position="155"/>
        <end position="177"/>
    </location>
</feature>
<feature type="transmembrane region" description="Helical" evidence="1">
    <location>
        <begin position="222"/>
        <end position="242"/>
    </location>
</feature>
<feature type="transmembrane region" description="Helical" evidence="1">
    <location>
        <begin position="189"/>
        <end position="216"/>
    </location>
</feature>
<dbReference type="PANTHER" id="PTHR12715">
    <property type="entry name" value="TRANSPORTER, DRUG/METABOLITE EXPORTER FAMILY"/>
    <property type="match status" value="1"/>
</dbReference>
<dbReference type="InterPro" id="IPR037185">
    <property type="entry name" value="EmrE-like"/>
</dbReference>
<feature type="transmembrane region" description="Helical" evidence="1">
    <location>
        <begin position="41"/>
        <end position="64"/>
    </location>
</feature>
<dbReference type="RefSeq" id="WP_307285190.1">
    <property type="nucleotide sequence ID" value="NZ_JAUSVX010000027.1"/>
</dbReference>
<dbReference type="PANTHER" id="PTHR12715:SF4">
    <property type="entry name" value="EAMA DOMAIN-CONTAINING PROTEIN"/>
    <property type="match status" value="1"/>
</dbReference>
<name>A0ABU0JKP6_9HYPH</name>
<evidence type="ECO:0000313" key="4">
    <source>
        <dbReference type="Proteomes" id="UP001242480"/>
    </source>
</evidence>
<evidence type="ECO:0000313" key="3">
    <source>
        <dbReference type="EMBL" id="MDQ0474862.1"/>
    </source>
</evidence>
<reference evidence="3 4" key="1">
    <citation type="submission" date="2023-07" db="EMBL/GenBank/DDBJ databases">
        <title>Genomic Encyclopedia of Type Strains, Phase IV (KMG-IV): sequencing the most valuable type-strain genomes for metagenomic binning, comparative biology and taxonomic classification.</title>
        <authorList>
            <person name="Goeker M."/>
        </authorList>
    </citation>
    <scope>NUCLEOTIDE SEQUENCE [LARGE SCALE GENOMIC DNA]</scope>
    <source>
        <strain evidence="3 4">DSM 19619</strain>
    </source>
</reference>
<gene>
    <name evidence="3" type="ORF">QO011_007904</name>
</gene>
<dbReference type="EMBL" id="JAUSVX010000027">
    <property type="protein sequence ID" value="MDQ0474862.1"/>
    <property type="molecule type" value="Genomic_DNA"/>
</dbReference>
<feature type="transmembrane region" description="Helical" evidence="1">
    <location>
        <begin position="99"/>
        <end position="122"/>
    </location>
</feature>
<evidence type="ECO:0000256" key="1">
    <source>
        <dbReference type="SAM" id="Phobius"/>
    </source>
</evidence>
<dbReference type="Pfam" id="PF00892">
    <property type="entry name" value="EamA"/>
    <property type="match status" value="2"/>
</dbReference>
<keyword evidence="1" id="KW-0812">Transmembrane</keyword>
<comment type="caution">
    <text evidence="3">The sequence shown here is derived from an EMBL/GenBank/DDBJ whole genome shotgun (WGS) entry which is preliminary data.</text>
</comment>
<dbReference type="InterPro" id="IPR000620">
    <property type="entry name" value="EamA_dom"/>
</dbReference>
<keyword evidence="1" id="KW-1133">Transmembrane helix</keyword>
<dbReference type="InterPro" id="IPR052756">
    <property type="entry name" value="Alkyne_AA_exporter"/>
</dbReference>